<feature type="domain" description="Peptidase S1" evidence="6">
    <location>
        <begin position="27"/>
        <end position="281"/>
    </location>
</feature>
<reference evidence="7" key="2">
    <citation type="submission" date="2014-03" db="EMBL/GenBank/DDBJ databases">
        <title>The whipworm genome and dual-species transcriptomics of an intimate host-pathogen interaction.</title>
        <authorList>
            <person name="Foth B.J."/>
            <person name="Tsai I.J."/>
            <person name="Reid A.J."/>
            <person name="Bancroft A.J."/>
            <person name="Nichol S."/>
            <person name="Tracey A."/>
            <person name="Holroyd N."/>
            <person name="Cotton J.A."/>
            <person name="Stanley E.J."/>
            <person name="Zarowiecki M."/>
            <person name="Liu J.Z."/>
            <person name="Huckvale T."/>
            <person name="Cooper P.J."/>
            <person name="Grencis R.K."/>
            <person name="Berriman M."/>
        </authorList>
    </citation>
    <scope>NUCLEOTIDE SEQUENCE [LARGE SCALE GENOMIC DNA]</scope>
</reference>
<keyword evidence="8" id="KW-1185">Reference proteome</keyword>
<evidence type="ECO:0000259" key="5">
    <source>
        <dbReference type="PROSITE" id="PS50011"/>
    </source>
</evidence>
<dbReference type="Pfam" id="PF00089">
    <property type="entry name" value="Trypsin"/>
    <property type="match status" value="2"/>
</dbReference>
<comment type="similarity">
    <text evidence="2">Belongs to the peptidase S1 family. CLIP subfamily.</text>
</comment>
<feature type="domain" description="Peptidase S1" evidence="6">
    <location>
        <begin position="356"/>
        <end position="607"/>
    </location>
</feature>
<sequence length="1107" mass="124229">MVCTGPRPDPYPCGLPHFAPVYGPNRISGGWEVARHSFPWHVHIMVFDVNSQTKGGQCGGSLIRINPGNATDLVLTAAHCIVEFDPKYGKMMMKPIANIVVTVAVHMRNEPDRTRVRVRDLRDGGYAKEFGPRDIAVLRLEKKIPYTKFTRPVCLPPKDAKLPVGEECYVAGHGKLFMQSNLSPEELRMVRVSVWSKEDCIASVDPDRQKDMDFNTQICAGTGREGSQKGDSGGALVCKIKDRFIQFGIVSFGSEDLIALDKSSKYTYVPKYIEWIVSADQVMDPTHEIMPEEDVHEYLTIKERNQRNLNRSKSAGSLVGGRTATPPPVRKPEDYKCGTPAEHFPIKMSAKGFNRISGGWEANKHSLPWTVLISNSDLKNPAEGNLCGGALIQLKPGNRTDLVMTAAHCLHDKSNRKRPTQNCKVFVGIHHQFTDDAIAKEVKAKEFVIHSEYKAEANGGRRNDIALIKLEHAIPYTDITVPVCLPEPAEKLQAGHECIVAGWGQTSHYSPAYQSELSMAVVKIVPFDECKKETKFIVEGEVLCTKGENRGGFCHGDSGSPLVCREKNGSPWKAYGIVSFSSNKCSFTFDKYTNVSSYRKWVDEKGEKLPAPTSEFPYERLVEYLTPNEVMNGVKRHTLGAIQQTGNQASALPTRPPVTAPVRAFLFTNATNPPSYYGLFQALVPHKLVIKLQLSHRDLLQLHRVQAHWQPKEFLVQQYKGQEYTLDSDTEGNEKSICCKSFLLPHISAGEIEQWVTMPPGGGATAAQLLHKGQVVDDRWVVEKMLGKGGFGAVFEVTDKKTGRRDAMKIEINATDFRTLKVEVTVLKTLNENKARHVCEITGVGKKELFCFIVMTLVGPSINSLLESLQDQFSDGRTRFVLRSCIYVGQRSLEALEDLHANGFLHRDVKPHNYAAGRPPHYRKIYLLDFGMCRKYVKEDGSLRRPRERVGFRGTLFYASVDCLRGKEQARRDDVWSWFFMLIRMTVGQLPWRGWSPPRGCSVTKQALMFGEFKGRLIRNVRRFVEGCPAEYAEIAELLQDQNFYDAPPYNRIYSLLNSLMARKGYDEAYPLDWEDNGQHHQQTMAAPAHNMMPGGQGHGQSSLDND</sequence>
<proteinExistence type="inferred from homology"/>
<dbReference type="PANTHER" id="PTHR24256">
    <property type="entry name" value="TRYPTASE-RELATED"/>
    <property type="match status" value="1"/>
</dbReference>
<keyword evidence="3" id="KW-0645">Protease</keyword>
<dbReference type="InterPro" id="IPR051487">
    <property type="entry name" value="Ser/Thr_Proteases_Immune/Dev"/>
</dbReference>
<evidence type="ECO:0000256" key="2">
    <source>
        <dbReference type="ARBA" id="ARBA00024195"/>
    </source>
</evidence>
<dbReference type="GO" id="GO:0005524">
    <property type="term" value="F:ATP binding"/>
    <property type="evidence" value="ECO:0007669"/>
    <property type="project" value="InterPro"/>
</dbReference>
<dbReference type="SUPFAM" id="SSF56112">
    <property type="entry name" value="Protein kinase-like (PK-like)"/>
    <property type="match status" value="1"/>
</dbReference>
<dbReference type="Gene3D" id="2.40.10.10">
    <property type="entry name" value="Trypsin-like serine proteases"/>
    <property type="match status" value="2"/>
</dbReference>
<feature type="region of interest" description="Disordered" evidence="4">
    <location>
        <begin position="1088"/>
        <end position="1107"/>
    </location>
</feature>
<evidence type="ECO:0000313" key="8">
    <source>
        <dbReference type="Proteomes" id="UP000030665"/>
    </source>
</evidence>
<feature type="domain" description="Protein kinase" evidence="5">
    <location>
        <begin position="780"/>
        <end position="1045"/>
    </location>
</feature>
<dbReference type="InterPro" id="IPR043504">
    <property type="entry name" value="Peptidase_S1_PA_chymotrypsin"/>
</dbReference>
<dbReference type="PROSITE" id="PS00134">
    <property type="entry name" value="TRYPSIN_HIS"/>
    <property type="match status" value="2"/>
</dbReference>
<dbReference type="PROSITE" id="PS50240">
    <property type="entry name" value="TRYPSIN_DOM"/>
    <property type="match status" value="2"/>
</dbReference>
<dbReference type="InterPro" id="IPR001254">
    <property type="entry name" value="Trypsin_dom"/>
</dbReference>
<dbReference type="PROSITE" id="PS00135">
    <property type="entry name" value="TRYPSIN_SER"/>
    <property type="match status" value="1"/>
</dbReference>
<keyword evidence="3" id="KW-0378">Hydrolase</keyword>
<dbReference type="InterPro" id="IPR011009">
    <property type="entry name" value="Kinase-like_dom_sf"/>
</dbReference>
<feature type="region of interest" description="Disordered" evidence="4">
    <location>
        <begin position="310"/>
        <end position="335"/>
    </location>
</feature>
<dbReference type="AlphaFoldDB" id="A0A077ZB42"/>
<dbReference type="SUPFAM" id="SSF50494">
    <property type="entry name" value="Trypsin-like serine proteases"/>
    <property type="match status" value="2"/>
</dbReference>
<keyword evidence="1" id="KW-1015">Disulfide bond</keyword>
<dbReference type="EMBL" id="HG806079">
    <property type="protein sequence ID" value="CDW56798.1"/>
    <property type="molecule type" value="Genomic_DNA"/>
</dbReference>
<evidence type="ECO:0000313" key="7">
    <source>
        <dbReference type="EMBL" id="CDW56798.1"/>
    </source>
</evidence>
<evidence type="ECO:0000256" key="3">
    <source>
        <dbReference type="RuleBase" id="RU363034"/>
    </source>
</evidence>
<dbReference type="SMART" id="SM00020">
    <property type="entry name" value="Tryp_SPc"/>
    <property type="match status" value="2"/>
</dbReference>
<protein>
    <submittedName>
        <fullName evidence="7">Pkinase and Trypsin domain containing protein</fullName>
    </submittedName>
</protein>
<keyword evidence="3" id="KW-0720">Serine protease</keyword>
<gene>
    <name evidence="7" type="ORF">TTRE_0000508001</name>
</gene>
<dbReference type="PROSITE" id="PS50011">
    <property type="entry name" value="PROTEIN_KINASE_DOM"/>
    <property type="match status" value="1"/>
</dbReference>
<evidence type="ECO:0000256" key="4">
    <source>
        <dbReference type="SAM" id="MobiDB-lite"/>
    </source>
</evidence>
<dbReference type="CDD" id="cd00190">
    <property type="entry name" value="Tryp_SPc"/>
    <property type="match status" value="2"/>
</dbReference>
<keyword evidence="7" id="KW-0418">Kinase</keyword>
<evidence type="ECO:0000259" key="6">
    <source>
        <dbReference type="PROSITE" id="PS50240"/>
    </source>
</evidence>
<accession>A0A077ZB42</accession>
<dbReference type="OrthoDB" id="10041611at2759"/>
<dbReference type="Proteomes" id="UP000030665">
    <property type="component" value="Unassembled WGS sequence"/>
</dbReference>
<organism evidence="7 8">
    <name type="scientific">Trichuris trichiura</name>
    <name type="common">Whipworm</name>
    <name type="synonym">Trichocephalus trichiurus</name>
    <dbReference type="NCBI Taxonomy" id="36087"/>
    <lineage>
        <taxon>Eukaryota</taxon>
        <taxon>Metazoa</taxon>
        <taxon>Ecdysozoa</taxon>
        <taxon>Nematoda</taxon>
        <taxon>Enoplea</taxon>
        <taxon>Dorylaimia</taxon>
        <taxon>Trichinellida</taxon>
        <taxon>Trichuridae</taxon>
        <taxon>Trichuris</taxon>
    </lineage>
</organism>
<dbReference type="SMART" id="SM00220">
    <property type="entry name" value="S_TKc"/>
    <property type="match status" value="1"/>
</dbReference>
<dbReference type="STRING" id="36087.A0A077ZB42"/>
<reference evidence="7" key="1">
    <citation type="submission" date="2014-01" db="EMBL/GenBank/DDBJ databases">
        <authorList>
            <person name="Aslett M."/>
        </authorList>
    </citation>
    <scope>NUCLEOTIDE SEQUENCE</scope>
</reference>
<dbReference type="InterPro" id="IPR009003">
    <property type="entry name" value="Peptidase_S1_PA"/>
</dbReference>
<dbReference type="InterPro" id="IPR033116">
    <property type="entry name" value="TRYPSIN_SER"/>
</dbReference>
<evidence type="ECO:0000256" key="1">
    <source>
        <dbReference type="ARBA" id="ARBA00023157"/>
    </source>
</evidence>
<keyword evidence="7" id="KW-0808">Transferase</keyword>
<dbReference type="Pfam" id="PF00069">
    <property type="entry name" value="Pkinase"/>
    <property type="match status" value="1"/>
</dbReference>
<dbReference type="GO" id="GO:0004672">
    <property type="term" value="F:protein kinase activity"/>
    <property type="evidence" value="ECO:0007669"/>
    <property type="project" value="InterPro"/>
</dbReference>
<dbReference type="InterPro" id="IPR018114">
    <property type="entry name" value="TRYPSIN_HIS"/>
</dbReference>
<dbReference type="InterPro" id="IPR000719">
    <property type="entry name" value="Prot_kinase_dom"/>
</dbReference>
<dbReference type="Gene3D" id="1.10.510.10">
    <property type="entry name" value="Transferase(Phosphotransferase) domain 1"/>
    <property type="match status" value="1"/>
</dbReference>
<dbReference type="GO" id="GO:0006508">
    <property type="term" value="P:proteolysis"/>
    <property type="evidence" value="ECO:0007669"/>
    <property type="project" value="UniProtKB-KW"/>
</dbReference>
<name>A0A077ZB42_TRITR</name>
<dbReference type="GO" id="GO:0004252">
    <property type="term" value="F:serine-type endopeptidase activity"/>
    <property type="evidence" value="ECO:0007669"/>
    <property type="project" value="InterPro"/>
</dbReference>